<feature type="signal peptide" evidence="1">
    <location>
        <begin position="1"/>
        <end position="20"/>
    </location>
</feature>
<proteinExistence type="predicted"/>
<organism evidence="2 3">
    <name type="scientific">Mucilaginibacter gynuensis</name>
    <dbReference type="NCBI Taxonomy" id="1302236"/>
    <lineage>
        <taxon>Bacteria</taxon>
        <taxon>Pseudomonadati</taxon>
        <taxon>Bacteroidota</taxon>
        <taxon>Sphingobacteriia</taxon>
        <taxon>Sphingobacteriales</taxon>
        <taxon>Sphingobacteriaceae</taxon>
        <taxon>Mucilaginibacter</taxon>
    </lineage>
</organism>
<sequence>MKKLLFAALLIAFTSYQTIAQVLPRLDKYNLETAEGAIDADSVALKVADFLFKTPLIRDDNSRLRAGVFLNKWMEATPTYTFMIDEDILDNFEGDFDLKDLYMAALTRFTLQNPNEKNEDKISVEAMKQVLAYANDDDNMVLLSKRMEKLIAANEKGKLEKAL</sequence>
<feature type="chain" id="PRO_5046217964" evidence="1">
    <location>
        <begin position="21"/>
        <end position="163"/>
    </location>
</feature>
<dbReference type="Proteomes" id="UP001500582">
    <property type="component" value="Unassembled WGS sequence"/>
</dbReference>
<evidence type="ECO:0000313" key="3">
    <source>
        <dbReference type="Proteomes" id="UP001500582"/>
    </source>
</evidence>
<evidence type="ECO:0000256" key="1">
    <source>
        <dbReference type="SAM" id="SignalP"/>
    </source>
</evidence>
<evidence type="ECO:0000313" key="2">
    <source>
        <dbReference type="EMBL" id="GAA4314312.1"/>
    </source>
</evidence>
<keyword evidence="1" id="KW-0732">Signal</keyword>
<gene>
    <name evidence="2" type="ORF">GCM10023149_10430</name>
</gene>
<accession>A0ABP8G056</accession>
<keyword evidence="3" id="KW-1185">Reference proteome</keyword>
<dbReference type="RefSeq" id="WP_345209950.1">
    <property type="nucleotide sequence ID" value="NZ_BAABFT010000002.1"/>
</dbReference>
<name>A0ABP8G056_9SPHI</name>
<protein>
    <submittedName>
        <fullName evidence="2">Uncharacterized protein</fullName>
    </submittedName>
</protein>
<comment type="caution">
    <text evidence="2">The sequence shown here is derived from an EMBL/GenBank/DDBJ whole genome shotgun (WGS) entry which is preliminary data.</text>
</comment>
<dbReference type="EMBL" id="BAABFT010000002">
    <property type="protein sequence ID" value="GAA4314312.1"/>
    <property type="molecule type" value="Genomic_DNA"/>
</dbReference>
<reference evidence="3" key="1">
    <citation type="journal article" date="2019" name="Int. J. Syst. Evol. Microbiol.">
        <title>The Global Catalogue of Microorganisms (GCM) 10K type strain sequencing project: providing services to taxonomists for standard genome sequencing and annotation.</title>
        <authorList>
            <consortium name="The Broad Institute Genomics Platform"/>
            <consortium name="The Broad Institute Genome Sequencing Center for Infectious Disease"/>
            <person name="Wu L."/>
            <person name="Ma J."/>
        </authorList>
    </citation>
    <scope>NUCLEOTIDE SEQUENCE [LARGE SCALE GENOMIC DNA]</scope>
    <source>
        <strain evidence="3">JCM 17705</strain>
    </source>
</reference>